<dbReference type="EMBL" id="NJGV01000001">
    <property type="protein sequence ID" value="OWY36557.1"/>
    <property type="molecule type" value="Genomic_DNA"/>
</dbReference>
<feature type="domain" description="MacB-like periplasmic core" evidence="9">
    <location>
        <begin position="29"/>
        <end position="243"/>
    </location>
</feature>
<dbReference type="PANTHER" id="PTHR30572:SF4">
    <property type="entry name" value="ABC TRANSPORTER PERMEASE YTRF"/>
    <property type="match status" value="1"/>
</dbReference>
<dbReference type="InterPro" id="IPR003838">
    <property type="entry name" value="ABC3_permease_C"/>
</dbReference>
<organism evidence="10 11">
    <name type="scientific">Herbaspirillum aquaticum</name>
    <dbReference type="NCBI Taxonomy" id="568783"/>
    <lineage>
        <taxon>Bacteria</taxon>
        <taxon>Pseudomonadati</taxon>
        <taxon>Pseudomonadota</taxon>
        <taxon>Betaproteobacteria</taxon>
        <taxon>Burkholderiales</taxon>
        <taxon>Oxalobacteraceae</taxon>
        <taxon>Herbaspirillum</taxon>
    </lineage>
</organism>
<feature type="transmembrane region" description="Helical" evidence="7">
    <location>
        <begin position="349"/>
        <end position="375"/>
    </location>
</feature>
<dbReference type="GO" id="GO:0005886">
    <property type="term" value="C:plasma membrane"/>
    <property type="evidence" value="ECO:0007669"/>
    <property type="project" value="UniProtKB-SubCell"/>
</dbReference>
<keyword evidence="3 7" id="KW-0812">Transmembrane</keyword>
<feature type="domain" description="ABC3 transporter permease C-terminal" evidence="8">
    <location>
        <begin position="299"/>
        <end position="410"/>
    </location>
</feature>
<evidence type="ECO:0000256" key="6">
    <source>
        <dbReference type="ARBA" id="ARBA00038076"/>
    </source>
</evidence>
<evidence type="ECO:0000313" key="10">
    <source>
        <dbReference type="EMBL" id="OWY36557.1"/>
    </source>
</evidence>
<keyword evidence="4 7" id="KW-1133">Transmembrane helix</keyword>
<dbReference type="InterPro" id="IPR025857">
    <property type="entry name" value="MacB_PCD"/>
</dbReference>
<evidence type="ECO:0000256" key="5">
    <source>
        <dbReference type="ARBA" id="ARBA00023136"/>
    </source>
</evidence>
<comment type="subcellular location">
    <subcellularLocation>
        <location evidence="1">Cell membrane</location>
        <topology evidence="1">Multi-pass membrane protein</topology>
    </subcellularLocation>
</comment>
<evidence type="ECO:0000256" key="4">
    <source>
        <dbReference type="ARBA" id="ARBA00022989"/>
    </source>
</evidence>
<feature type="transmembrane region" description="Helical" evidence="7">
    <location>
        <begin position="30"/>
        <end position="49"/>
    </location>
</feature>
<reference evidence="10 11" key="1">
    <citation type="journal article" date="2010" name="Int. J. Syst. Evol. Microbiol.">
        <title>Reclassification of Herbaspirillum putei as a later heterotypic synonym of Herbaspirillum huttiense, with the description of H. huttiense subsp. huttiense subsp. nov. and H. huttiense subsp. putei subsp. nov., comb. nov., and description of Herbaspirillum aquaticum sp. nov.</title>
        <authorList>
            <person name="Dobritsa A.P."/>
            <person name="Reddy M.C."/>
            <person name="Samadpour M."/>
        </authorList>
    </citation>
    <scope>NUCLEOTIDE SEQUENCE [LARGE SCALE GENOMIC DNA]</scope>
    <source>
        <strain evidence="10 11">IEH 4430</strain>
    </source>
</reference>
<dbReference type="AlphaFoldDB" id="A0A225SZ47"/>
<dbReference type="Pfam" id="PF12704">
    <property type="entry name" value="MacB_PCD"/>
    <property type="match status" value="1"/>
</dbReference>
<dbReference type="RefSeq" id="WP_088753267.1">
    <property type="nucleotide sequence ID" value="NZ_JARJFG010000001.1"/>
</dbReference>
<comment type="caution">
    <text evidence="10">The sequence shown here is derived from an EMBL/GenBank/DDBJ whole genome shotgun (WGS) entry which is preliminary data.</text>
</comment>
<dbReference type="Pfam" id="PF02687">
    <property type="entry name" value="FtsX"/>
    <property type="match status" value="1"/>
</dbReference>
<evidence type="ECO:0008006" key="12">
    <source>
        <dbReference type="Google" id="ProtNLM"/>
    </source>
</evidence>
<evidence type="ECO:0000313" key="11">
    <source>
        <dbReference type="Proteomes" id="UP000214747"/>
    </source>
</evidence>
<dbReference type="Proteomes" id="UP000214747">
    <property type="component" value="Unassembled WGS sequence"/>
</dbReference>
<feature type="transmembrane region" description="Helical" evidence="7">
    <location>
        <begin position="295"/>
        <end position="321"/>
    </location>
</feature>
<feature type="transmembrane region" description="Helical" evidence="7">
    <location>
        <begin position="381"/>
        <end position="402"/>
    </location>
</feature>
<gene>
    <name evidence="10" type="ORF">CEJ45_00170</name>
</gene>
<dbReference type="PANTHER" id="PTHR30572">
    <property type="entry name" value="MEMBRANE COMPONENT OF TRANSPORTER-RELATED"/>
    <property type="match status" value="1"/>
</dbReference>
<evidence type="ECO:0000259" key="8">
    <source>
        <dbReference type="Pfam" id="PF02687"/>
    </source>
</evidence>
<keyword evidence="11" id="KW-1185">Reference proteome</keyword>
<keyword evidence="5 7" id="KW-0472">Membrane</keyword>
<dbReference type="InterPro" id="IPR050250">
    <property type="entry name" value="Macrolide_Exporter_MacB"/>
</dbReference>
<evidence type="ECO:0000256" key="2">
    <source>
        <dbReference type="ARBA" id="ARBA00022475"/>
    </source>
</evidence>
<name>A0A225SZ47_9BURK</name>
<accession>A0A225SZ47</accession>
<comment type="similarity">
    <text evidence="6">Belongs to the ABC-4 integral membrane protein family.</text>
</comment>
<keyword evidence="2" id="KW-1003">Cell membrane</keyword>
<protein>
    <recommendedName>
        <fullName evidence="12">ABC transporter permease</fullName>
    </recommendedName>
</protein>
<evidence type="ECO:0000259" key="9">
    <source>
        <dbReference type="Pfam" id="PF12704"/>
    </source>
</evidence>
<evidence type="ECO:0000256" key="1">
    <source>
        <dbReference type="ARBA" id="ARBA00004651"/>
    </source>
</evidence>
<proteinExistence type="inferred from homology"/>
<dbReference type="GO" id="GO:0022857">
    <property type="term" value="F:transmembrane transporter activity"/>
    <property type="evidence" value="ECO:0007669"/>
    <property type="project" value="TreeGrafter"/>
</dbReference>
<sequence length="419" mass="46043">MSRFFLSWRFLRDGLEQAAIALADNRLRSCLSVLGVAVGVAAVMAVGTISQGGRRLIFEELETFGLRSVWVFRVNEDKKPDSTRRYGTGFDNVDMDLMETSCCASVRRFSPVLQLKDRQFLIRVVSMYSNAQIIGVNHHYLDINNDRLASGRFFSPDDIAKRRNLAVIGPAVAADLFGSARDPVGHVLRIGDRKYTVVGVTEKKSRDFLSSIGSIGGQDSNNQVLIPYTSLQQQLGNKLIHFIHAESITLDRADAAALELTSFFERRHQHRYAYKSDTMARYIATAERILDGVSIIGLVAASLCLLVGGLGIMNVVSTSVLERTREIGLRKAVGATEQHILFQFLMESVLISTLGGLLGLLAGTLIGVGLAWLTAFPLTPSWQMALLGLMVSIVVGLLSGFIPAKRAARLRPVLALRYE</sequence>
<evidence type="ECO:0000256" key="3">
    <source>
        <dbReference type="ARBA" id="ARBA00022692"/>
    </source>
</evidence>
<evidence type="ECO:0000256" key="7">
    <source>
        <dbReference type="SAM" id="Phobius"/>
    </source>
</evidence>